<dbReference type="HOGENOM" id="CLU_1198879_0_0_9"/>
<dbReference type="RefSeq" id="WP_008901428.1">
    <property type="nucleotide sequence ID" value="NZ_GL397071.1"/>
</dbReference>
<dbReference type="AlphaFoldDB" id="E0NKC4"/>
<accession>E0NKC4</accession>
<name>E0NKC4_9FIRM</name>
<dbReference type="Gene3D" id="3.10.620.30">
    <property type="match status" value="1"/>
</dbReference>
<reference evidence="2 3" key="1">
    <citation type="submission" date="2010-07" db="EMBL/GenBank/DDBJ databases">
        <authorList>
            <person name="Muzny D."/>
            <person name="Qin X."/>
            <person name="Deng J."/>
            <person name="Jiang H."/>
            <person name="Liu Y."/>
            <person name="Qu J."/>
            <person name="Song X.-Z."/>
            <person name="Zhang L."/>
            <person name="Thornton R."/>
            <person name="Coyle M."/>
            <person name="Francisco L."/>
            <person name="Jackson L."/>
            <person name="Javaid M."/>
            <person name="Korchina V."/>
            <person name="Kovar C."/>
            <person name="Mata R."/>
            <person name="Mathew T."/>
            <person name="Ngo R."/>
            <person name="Nguyen L."/>
            <person name="Nguyen N."/>
            <person name="Okwuonu G."/>
            <person name="Ongeri F."/>
            <person name="Pham C."/>
            <person name="Simmons D."/>
            <person name="Wilczek-Boney K."/>
            <person name="Hale W."/>
            <person name="Jakkamsetti A."/>
            <person name="Pham P."/>
            <person name="Ruth R."/>
            <person name="San Lucas F."/>
            <person name="Warren J."/>
            <person name="Zhang J."/>
            <person name="Zhao Z."/>
            <person name="Zhou C."/>
            <person name="Zhu D."/>
            <person name="Lee S."/>
            <person name="Bess C."/>
            <person name="Blankenburg K."/>
            <person name="Forbes L."/>
            <person name="Fu Q."/>
            <person name="Gubbala S."/>
            <person name="Hirani K."/>
            <person name="Jayaseelan J.C."/>
            <person name="Lara F."/>
            <person name="Munidasa M."/>
            <person name="Palculict T."/>
            <person name="Patil S."/>
            <person name="Pu L.-L."/>
            <person name="Saada N."/>
            <person name="Tang L."/>
            <person name="Weissenberger G."/>
            <person name="Zhu Y."/>
            <person name="Hemphill L."/>
            <person name="Shang Y."/>
            <person name="Youmans B."/>
            <person name="Ayvaz T."/>
            <person name="Ross M."/>
            <person name="Santibanez J."/>
            <person name="Aqrawi P."/>
            <person name="Gross S."/>
            <person name="Joshi V."/>
            <person name="Fowler G."/>
            <person name="Nazareth L."/>
            <person name="Reid J."/>
            <person name="Worley K."/>
            <person name="Petrosino J."/>
            <person name="Highlander S."/>
            <person name="Gibbs R."/>
        </authorList>
    </citation>
    <scope>NUCLEOTIDE SEQUENCE [LARGE SCALE GENOMIC DNA]</scope>
    <source>
        <strain evidence="2 3">ATCC BAA-1640</strain>
    </source>
</reference>
<dbReference type="eggNOG" id="COG5279">
    <property type="taxonomic scope" value="Bacteria"/>
</dbReference>
<proteinExistence type="predicted"/>
<dbReference type="OrthoDB" id="9788327at2"/>
<dbReference type="SUPFAM" id="SSF54001">
    <property type="entry name" value="Cysteine proteinases"/>
    <property type="match status" value="1"/>
</dbReference>
<dbReference type="InterPro" id="IPR002931">
    <property type="entry name" value="Transglutaminase-like"/>
</dbReference>
<evidence type="ECO:0000259" key="1">
    <source>
        <dbReference type="Pfam" id="PF01841"/>
    </source>
</evidence>
<comment type="caution">
    <text evidence="2">The sequence shown here is derived from an EMBL/GenBank/DDBJ whole genome shotgun (WGS) entry which is preliminary data.</text>
</comment>
<sequence length="231" mass="26659">MKTLTTKEELGQVAKDVFYEAGDNEAYKPITIKINEELKTFLEQTKGRHGVDKEFLIPDSATLNNLLVVRLEDMKPRSDYYECKLLVQFFAEKRYFKDLMDLEEKIKKQAEGLTDVEKIEFLNKYITENITYDKEHRFRSALAAAITHKGTCASFAQIFLILGEAIGLKVGCINSEIMKHRWNYVKIGDETYYIDTTFNATNPISNKLFFQTSPIHLAKAPDQKIAVKHMK</sequence>
<dbReference type="STRING" id="862517.HMPREF9225_0613"/>
<organism evidence="2 3">
    <name type="scientific">Peptoniphilus duerdenii ATCC BAA-1640</name>
    <dbReference type="NCBI Taxonomy" id="862517"/>
    <lineage>
        <taxon>Bacteria</taxon>
        <taxon>Bacillati</taxon>
        <taxon>Bacillota</taxon>
        <taxon>Tissierellia</taxon>
        <taxon>Tissierellales</taxon>
        <taxon>Peptoniphilaceae</taxon>
        <taxon>Peptoniphilus</taxon>
    </lineage>
</organism>
<feature type="domain" description="Transglutaminase-like" evidence="1">
    <location>
        <begin position="111"/>
        <end position="187"/>
    </location>
</feature>
<dbReference type="Pfam" id="PF01841">
    <property type="entry name" value="Transglut_core"/>
    <property type="match status" value="1"/>
</dbReference>
<dbReference type="InterPro" id="IPR038765">
    <property type="entry name" value="Papain-like_cys_pep_sf"/>
</dbReference>
<dbReference type="Proteomes" id="UP000003280">
    <property type="component" value="Unassembled WGS sequence"/>
</dbReference>
<evidence type="ECO:0000313" key="2">
    <source>
        <dbReference type="EMBL" id="EFM25731.1"/>
    </source>
</evidence>
<evidence type="ECO:0000313" key="3">
    <source>
        <dbReference type="Proteomes" id="UP000003280"/>
    </source>
</evidence>
<keyword evidence="3" id="KW-1185">Reference proteome</keyword>
<dbReference type="EMBL" id="AEEH01000025">
    <property type="protein sequence ID" value="EFM25731.1"/>
    <property type="molecule type" value="Genomic_DNA"/>
</dbReference>
<gene>
    <name evidence="2" type="ORF">HMPREF9225_0613</name>
</gene>
<protein>
    <recommendedName>
        <fullName evidence="1">Transglutaminase-like domain-containing protein</fullName>
    </recommendedName>
</protein>